<feature type="compositionally biased region" description="Low complexity" evidence="1">
    <location>
        <begin position="12"/>
        <end position="23"/>
    </location>
</feature>
<feature type="compositionally biased region" description="Basic residues" evidence="1">
    <location>
        <begin position="1"/>
        <end position="11"/>
    </location>
</feature>
<organism evidence="3 4">
    <name type="scientific">Salvia divinorum</name>
    <name type="common">Maria pastora</name>
    <name type="synonym">Diviner's sage</name>
    <dbReference type="NCBI Taxonomy" id="28513"/>
    <lineage>
        <taxon>Eukaryota</taxon>
        <taxon>Viridiplantae</taxon>
        <taxon>Streptophyta</taxon>
        <taxon>Embryophyta</taxon>
        <taxon>Tracheophyta</taxon>
        <taxon>Spermatophyta</taxon>
        <taxon>Magnoliopsida</taxon>
        <taxon>eudicotyledons</taxon>
        <taxon>Gunneridae</taxon>
        <taxon>Pentapetalae</taxon>
        <taxon>asterids</taxon>
        <taxon>lamiids</taxon>
        <taxon>Lamiales</taxon>
        <taxon>Lamiaceae</taxon>
        <taxon>Nepetoideae</taxon>
        <taxon>Mentheae</taxon>
        <taxon>Salviinae</taxon>
        <taxon>Salvia</taxon>
        <taxon>Salvia subgen. Calosphace</taxon>
    </lineage>
</organism>
<evidence type="ECO:0000313" key="4">
    <source>
        <dbReference type="Proteomes" id="UP001567538"/>
    </source>
</evidence>
<dbReference type="Gene3D" id="2.60.120.200">
    <property type="match status" value="1"/>
</dbReference>
<comment type="caution">
    <text evidence="3">The sequence shown here is derived from an EMBL/GenBank/DDBJ whole genome shotgun (WGS) entry which is preliminary data.</text>
</comment>
<name>A0ABD1I265_SALDI</name>
<feature type="region of interest" description="Disordered" evidence="1">
    <location>
        <begin position="1"/>
        <end position="23"/>
    </location>
</feature>
<dbReference type="EC" id="2.4.1.207" evidence="3"/>
<sequence>MSRRIGARRRSSPPTETSTSTPSLVIPSTMRQTQELDAQGRNRLRWVQRNYMIYNYYSDSNRFAQRFPPECNCSRF</sequence>
<dbReference type="AlphaFoldDB" id="A0ABD1I265"/>
<accession>A0ABD1I265</accession>
<dbReference type="GO" id="GO:0016762">
    <property type="term" value="F:xyloglucan:xyloglucosyl transferase activity"/>
    <property type="evidence" value="ECO:0007669"/>
    <property type="project" value="UniProtKB-EC"/>
</dbReference>
<gene>
    <name evidence="3" type="ORF">AAHA92_05355</name>
</gene>
<evidence type="ECO:0000256" key="1">
    <source>
        <dbReference type="SAM" id="MobiDB-lite"/>
    </source>
</evidence>
<evidence type="ECO:0000259" key="2">
    <source>
        <dbReference type="Pfam" id="PF06955"/>
    </source>
</evidence>
<feature type="domain" description="Xyloglucan endo-transglycosylase C-terminal" evidence="2">
    <location>
        <begin position="30"/>
        <end position="71"/>
    </location>
</feature>
<proteinExistence type="predicted"/>
<reference evidence="3 4" key="1">
    <citation type="submission" date="2024-06" db="EMBL/GenBank/DDBJ databases">
        <title>A chromosome level genome sequence of Diviner's sage (Salvia divinorum).</title>
        <authorList>
            <person name="Ford S.A."/>
            <person name="Ro D.-K."/>
            <person name="Ness R.W."/>
            <person name="Phillips M.A."/>
        </authorList>
    </citation>
    <scope>NUCLEOTIDE SEQUENCE [LARGE SCALE GENOMIC DNA]</scope>
    <source>
        <strain evidence="3">SAF-2024a</strain>
        <tissue evidence="3">Leaf</tissue>
    </source>
</reference>
<keyword evidence="4" id="KW-1185">Reference proteome</keyword>
<dbReference type="InterPro" id="IPR013320">
    <property type="entry name" value="ConA-like_dom_sf"/>
</dbReference>
<keyword evidence="3" id="KW-0808">Transferase</keyword>
<dbReference type="Pfam" id="PF06955">
    <property type="entry name" value="XET_C"/>
    <property type="match status" value="1"/>
</dbReference>
<dbReference type="Proteomes" id="UP001567538">
    <property type="component" value="Unassembled WGS sequence"/>
</dbReference>
<dbReference type="SUPFAM" id="SSF49899">
    <property type="entry name" value="Concanavalin A-like lectins/glucanases"/>
    <property type="match status" value="1"/>
</dbReference>
<keyword evidence="3" id="KW-0328">Glycosyltransferase</keyword>
<protein>
    <submittedName>
        <fullName evidence="3">Xyloglucan:xyloglucosyl transferase</fullName>
        <ecNumber evidence="3">2.4.1.207</ecNumber>
    </submittedName>
</protein>
<evidence type="ECO:0000313" key="3">
    <source>
        <dbReference type="EMBL" id="KAL1562822.1"/>
    </source>
</evidence>
<dbReference type="EMBL" id="JBEAFC010000003">
    <property type="protein sequence ID" value="KAL1562822.1"/>
    <property type="molecule type" value="Genomic_DNA"/>
</dbReference>
<dbReference type="InterPro" id="IPR010713">
    <property type="entry name" value="XET_C"/>
</dbReference>